<dbReference type="InterPro" id="IPR018378">
    <property type="entry name" value="C-type_lectin_CS"/>
</dbReference>
<evidence type="ECO:0000313" key="5">
    <source>
        <dbReference type="WBParaSite" id="MBELARI_LOCUS13183"/>
    </source>
</evidence>
<feature type="domain" description="C-type lectin" evidence="3">
    <location>
        <begin position="31"/>
        <end position="147"/>
    </location>
</feature>
<dbReference type="PROSITE" id="PS50041">
    <property type="entry name" value="C_TYPE_LECTIN_2"/>
    <property type="match status" value="1"/>
</dbReference>
<dbReference type="AlphaFoldDB" id="A0AAF3EGV5"/>
<evidence type="ECO:0000256" key="1">
    <source>
        <dbReference type="ARBA" id="ARBA00023157"/>
    </source>
</evidence>
<dbReference type="InterPro" id="IPR016186">
    <property type="entry name" value="C-type_lectin-like/link_sf"/>
</dbReference>
<name>A0AAF3EGV5_9BILA</name>
<sequence>MNSFLLTISFFACQLFTSVISTCPTGTAIDAYDYCFYPFPDPMTQGEYLQTNYEDAKRNCASSVAGFLQNGLWGSACWFSSQYFNGSFWAGIHKADNGTWTYSDGAYLDENNWAYGFPSDDHSCAVANRVGEWESVDCSTSHYFLCLIPSTTNVNK</sequence>
<dbReference type="SMART" id="SM00034">
    <property type="entry name" value="CLECT"/>
    <property type="match status" value="1"/>
</dbReference>
<dbReference type="InterPro" id="IPR001304">
    <property type="entry name" value="C-type_lectin-like"/>
</dbReference>
<dbReference type="PROSITE" id="PS00615">
    <property type="entry name" value="C_TYPE_LECTIN_1"/>
    <property type="match status" value="1"/>
</dbReference>
<keyword evidence="4" id="KW-1185">Reference proteome</keyword>
<dbReference type="Proteomes" id="UP000887575">
    <property type="component" value="Unassembled WGS sequence"/>
</dbReference>
<reference evidence="5" key="1">
    <citation type="submission" date="2024-02" db="UniProtKB">
        <authorList>
            <consortium name="WormBaseParasite"/>
        </authorList>
    </citation>
    <scope>IDENTIFICATION</scope>
</reference>
<evidence type="ECO:0000256" key="2">
    <source>
        <dbReference type="SAM" id="SignalP"/>
    </source>
</evidence>
<feature type="signal peptide" evidence="2">
    <location>
        <begin position="1"/>
        <end position="21"/>
    </location>
</feature>
<keyword evidence="1" id="KW-1015">Disulfide bond</keyword>
<feature type="chain" id="PRO_5042072151" description="C-type lectin domain-containing protein" evidence="2">
    <location>
        <begin position="22"/>
        <end position="156"/>
    </location>
</feature>
<proteinExistence type="predicted"/>
<dbReference type="InterPro" id="IPR016187">
    <property type="entry name" value="CTDL_fold"/>
</dbReference>
<protein>
    <recommendedName>
        <fullName evidence="3">C-type lectin domain-containing protein</fullName>
    </recommendedName>
</protein>
<organism evidence="4 5">
    <name type="scientific">Mesorhabditis belari</name>
    <dbReference type="NCBI Taxonomy" id="2138241"/>
    <lineage>
        <taxon>Eukaryota</taxon>
        <taxon>Metazoa</taxon>
        <taxon>Ecdysozoa</taxon>
        <taxon>Nematoda</taxon>
        <taxon>Chromadorea</taxon>
        <taxon>Rhabditida</taxon>
        <taxon>Rhabditina</taxon>
        <taxon>Rhabditomorpha</taxon>
        <taxon>Rhabditoidea</taxon>
        <taxon>Rhabditidae</taxon>
        <taxon>Mesorhabditinae</taxon>
        <taxon>Mesorhabditis</taxon>
    </lineage>
</organism>
<dbReference type="Pfam" id="PF00059">
    <property type="entry name" value="Lectin_C"/>
    <property type="match status" value="1"/>
</dbReference>
<evidence type="ECO:0000313" key="4">
    <source>
        <dbReference type="Proteomes" id="UP000887575"/>
    </source>
</evidence>
<accession>A0AAF3EGV5</accession>
<dbReference type="Gene3D" id="3.10.100.10">
    <property type="entry name" value="Mannose-Binding Protein A, subunit A"/>
    <property type="match status" value="1"/>
</dbReference>
<evidence type="ECO:0000259" key="3">
    <source>
        <dbReference type="PROSITE" id="PS50041"/>
    </source>
</evidence>
<dbReference type="WBParaSite" id="MBELARI_LOCUS13183">
    <property type="protein sequence ID" value="MBELARI_LOCUS13183"/>
    <property type="gene ID" value="MBELARI_LOCUS13183"/>
</dbReference>
<dbReference type="SUPFAM" id="SSF56436">
    <property type="entry name" value="C-type lectin-like"/>
    <property type="match status" value="1"/>
</dbReference>
<keyword evidence="2" id="KW-0732">Signal</keyword>